<dbReference type="PANTHER" id="PTHR33116:SF70">
    <property type="entry name" value="NON-LTR RETROELEMENT REVERSE TRANSCRIPTASE-LIKE PROTEIN"/>
    <property type="match status" value="1"/>
</dbReference>
<keyword evidence="2" id="KW-1185">Reference proteome</keyword>
<protein>
    <recommendedName>
        <fullName evidence="3">Reverse transcriptase zinc-binding domain-containing protein</fullName>
    </recommendedName>
</protein>
<reference evidence="2" key="1">
    <citation type="journal article" date="2016" name="G3 (Bethesda)">
        <title>First Draft Assembly and Annotation of the Genome of a California Endemic Oak Quercus lobata Nee (Fagaceae).</title>
        <authorList>
            <person name="Sork V.L."/>
            <person name="Fitz-Gibbon S.T."/>
            <person name="Puiu D."/>
            <person name="Crepeau M."/>
            <person name="Gugger P.F."/>
            <person name="Sherman R."/>
            <person name="Stevens K."/>
            <person name="Langley C.H."/>
            <person name="Pellegrini M."/>
            <person name="Salzberg S.L."/>
        </authorList>
    </citation>
    <scope>NUCLEOTIDE SEQUENCE [LARGE SCALE GENOMIC DNA]</scope>
    <source>
        <strain evidence="2">cv. SW786</strain>
    </source>
</reference>
<dbReference type="Proteomes" id="UP000594261">
    <property type="component" value="Chromosome 2"/>
</dbReference>
<dbReference type="EnsemblPlants" id="QL02p054759:mrna">
    <property type="protein sequence ID" value="QL02p054759:mrna"/>
    <property type="gene ID" value="QL02p054759"/>
</dbReference>
<sequence>MGTEKFWSHCEDCGSLSNPLPRNIAGLVGITIGPSLNPILEESSRACDNSCPRDINDPQGFFSQTYESFRRAMKPSFRNMICDLTSFHSLGIVVITETRILGNRAGDILRHLSFDDIHTTYDIGYASDSRTYTNPNTLPPSPTLNLMLIGQNLFLVRIPPFSGMKLCPKKSTLLSSPSSLIKPPKRMVYMQAFDRLEWSFIRMVLIYFSFPSKLISLIMSCVSSTFVSILFNGQLSFGFWKPVKASQLGLAFFHLFFADDLTIFAHATLSNADVINERDFDFILRKVQDKLASWQANLLSLASKRVLIQLTSSPIPDYVVQRAFIPSRICKEIDCTNWNFLWGSTARKRKLHLVSWDKAKYLTSHNSYSHWSFRRPGSRTWATCKMAKPILDFDLRKGVNSGSNTLFWHHKWTSLGTIISCIPRSLNINEDSSLVNQVLDENKKWDWSPLSFDLRRSITDNLQATPLNLLIVMTLRLGVLPRMETLLSKLPTAWQKDYAHKIHHHFMLTGFRKLRLLRESNFFLWLCSFNNIPVRDILSSRGLNINGSYSICCLHDESIIYLLQDCHYSASFQEELSIPHNLKSTLLLLIHNWLHINGKSPLRSCYTYYICWEKPSLSCSKLNTNDSVSPNSAYAAGGGLIRNSNGNWVRAFSHAIGTFPSFWQSSGF</sequence>
<proteinExistence type="predicted"/>
<evidence type="ECO:0008006" key="3">
    <source>
        <dbReference type="Google" id="ProtNLM"/>
    </source>
</evidence>
<evidence type="ECO:0000313" key="2">
    <source>
        <dbReference type="Proteomes" id="UP000594261"/>
    </source>
</evidence>
<accession>A0A7N2QZA6</accession>
<evidence type="ECO:0000313" key="1">
    <source>
        <dbReference type="EnsemblPlants" id="QL02p054759:mrna"/>
    </source>
</evidence>
<reference evidence="1" key="2">
    <citation type="submission" date="2021-01" db="UniProtKB">
        <authorList>
            <consortium name="EnsemblPlants"/>
        </authorList>
    </citation>
    <scope>IDENTIFICATION</scope>
</reference>
<dbReference type="Gramene" id="QL02p054759:mrna">
    <property type="protein sequence ID" value="QL02p054759:mrna"/>
    <property type="gene ID" value="QL02p054759"/>
</dbReference>
<name>A0A7N2QZA6_QUELO</name>
<dbReference type="PANTHER" id="PTHR33116">
    <property type="entry name" value="REVERSE TRANSCRIPTASE ZINC-BINDING DOMAIN-CONTAINING PROTEIN-RELATED-RELATED"/>
    <property type="match status" value="1"/>
</dbReference>
<dbReference type="AlphaFoldDB" id="A0A7N2QZA6"/>
<organism evidence="1 2">
    <name type="scientific">Quercus lobata</name>
    <name type="common">Valley oak</name>
    <dbReference type="NCBI Taxonomy" id="97700"/>
    <lineage>
        <taxon>Eukaryota</taxon>
        <taxon>Viridiplantae</taxon>
        <taxon>Streptophyta</taxon>
        <taxon>Embryophyta</taxon>
        <taxon>Tracheophyta</taxon>
        <taxon>Spermatophyta</taxon>
        <taxon>Magnoliopsida</taxon>
        <taxon>eudicotyledons</taxon>
        <taxon>Gunneridae</taxon>
        <taxon>Pentapetalae</taxon>
        <taxon>rosids</taxon>
        <taxon>fabids</taxon>
        <taxon>Fagales</taxon>
        <taxon>Fagaceae</taxon>
        <taxon>Quercus</taxon>
    </lineage>
</organism>
<dbReference type="InParanoid" id="A0A7N2QZA6"/>